<dbReference type="InterPro" id="IPR046540">
    <property type="entry name" value="DMFA2_C"/>
</dbReference>
<dbReference type="EMBL" id="JAAOIV010000003">
    <property type="protein sequence ID" value="NHN55108.1"/>
    <property type="molecule type" value="Genomic_DNA"/>
</dbReference>
<comment type="caution">
    <text evidence="3">The sequence shown here is derived from an EMBL/GenBank/DDBJ whole genome shotgun (WGS) entry which is preliminary data.</text>
</comment>
<dbReference type="Proteomes" id="UP000744769">
    <property type="component" value="Unassembled WGS sequence"/>
</dbReference>
<feature type="domain" description="N,N-dimethylformamidase beta subunit-like C-terminal" evidence="2">
    <location>
        <begin position="105"/>
        <end position="458"/>
    </location>
</feature>
<feature type="region of interest" description="Disordered" evidence="1">
    <location>
        <begin position="119"/>
        <end position="138"/>
    </location>
</feature>
<accession>A0A967B0E3</accession>
<feature type="region of interest" description="Disordered" evidence="1">
    <location>
        <begin position="23"/>
        <end position="47"/>
    </location>
</feature>
<evidence type="ECO:0000313" key="3">
    <source>
        <dbReference type="EMBL" id="NHN55108.1"/>
    </source>
</evidence>
<dbReference type="Pfam" id="PF20254">
    <property type="entry name" value="DMFA2_C"/>
    <property type="match status" value="1"/>
</dbReference>
<evidence type="ECO:0000256" key="1">
    <source>
        <dbReference type="SAM" id="MobiDB-lite"/>
    </source>
</evidence>
<sequence>MAESSGRLSRRVFVGLPALAAAACSGPKSSSSPSGTPSGSFTASGSQNRSVDWVVAENARPGADWRRPAAAMARDEELCGYPRRIVLSAGEPLELAVRSTIGAWTATVLRVGHYGGKGAREVHRTASTPARPKPQPRIDPATHCVTAGWEADVSVPTDGWPAGAYLVVLEAQKRWRYTTFVIRSEATTDRLALVVATSTWAAYNTWGGYSLYKGPTPNDPRAYRVSHDRPQESNGAPKLLSFEAATIRLAESLGLPVAYVTSYDLEDPARVRGATGIVSLGHDEYWSRAMRDNVTTARDAGTNLAFLGANACYWRIRHEDDGQSVVCYKVDDRLDPVRGRERTSLWRAGQQPEPENSLTGMLYECFPAHGDLAVRRPDSWLLDGTGVQAADRLPGIVGTEVDRAYPIPGTPASLEVVAHSPVEGRPGVRTHSDFTYYRADSGAGVVAVGTMQWTWALLGVNKRLGTNAASVAFVERVTTNLLRGVATRRLGDVHPPRPDLASLGASPDTRTGTGGAVGAR</sequence>
<dbReference type="AlphaFoldDB" id="A0A967B0E3"/>
<feature type="region of interest" description="Disordered" evidence="1">
    <location>
        <begin position="489"/>
        <end position="520"/>
    </location>
</feature>
<protein>
    <recommendedName>
        <fullName evidence="2">N,N-dimethylformamidase beta subunit-like C-terminal domain-containing protein</fullName>
    </recommendedName>
</protein>
<dbReference type="PROSITE" id="PS51257">
    <property type="entry name" value="PROKAR_LIPOPROTEIN"/>
    <property type="match status" value="1"/>
</dbReference>
<keyword evidence="4" id="KW-1185">Reference proteome</keyword>
<name>A0A967B0E3_9MICO</name>
<reference evidence="3" key="1">
    <citation type="submission" date="2020-03" db="EMBL/GenBank/DDBJ databases">
        <title>Draft sequencing of Calidifontibacter sp. DB0510.</title>
        <authorList>
            <person name="Kim D.-U."/>
        </authorList>
    </citation>
    <scope>NUCLEOTIDE SEQUENCE</scope>
    <source>
        <strain evidence="3">DB0510</strain>
    </source>
</reference>
<dbReference type="RefSeq" id="WP_166194096.1">
    <property type="nucleotide sequence ID" value="NZ_JAAOIV010000003.1"/>
</dbReference>
<evidence type="ECO:0000313" key="4">
    <source>
        <dbReference type="Proteomes" id="UP000744769"/>
    </source>
</evidence>
<gene>
    <name evidence="3" type="ORF">G9U51_04810</name>
</gene>
<feature type="compositionally biased region" description="Low complexity" evidence="1">
    <location>
        <begin position="23"/>
        <end position="46"/>
    </location>
</feature>
<evidence type="ECO:0000259" key="2">
    <source>
        <dbReference type="Pfam" id="PF20254"/>
    </source>
</evidence>
<proteinExistence type="predicted"/>
<organism evidence="3 4">
    <name type="scientific">Metallococcus carri</name>
    <dbReference type="NCBI Taxonomy" id="1656884"/>
    <lineage>
        <taxon>Bacteria</taxon>
        <taxon>Bacillati</taxon>
        <taxon>Actinomycetota</taxon>
        <taxon>Actinomycetes</taxon>
        <taxon>Micrococcales</taxon>
        <taxon>Dermacoccaceae</taxon>
        <taxon>Metallococcus</taxon>
    </lineage>
</organism>